<proteinExistence type="predicted"/>
<gene>
    <name evidence="2" type="ORF">ACA1_019650</name>
</gene>
<evidence type="ECO:0000313" key="3">
    <source>
        <dbReference type="Proteomes" id="UP000011083"/>
    </source>
</evidence>
<dbReference type="EMBL" id="KB008039">
    <property type="protein sequence ID" value="ELR14962.1"/>
    <property type="molecule type" value="Genomic_DNA"/>
</dbReference>
<feature type="region of interest" description="Disordered" evidence="1">
    <location>
        <begin position="129"/>
        <end position="149"/>
    </location>
</feature>
<dbReference type="Proteomes" id="UP000011083">
    <property type="component" value="Unassembled WGS sequence"/>
</dbReference>
<feature type="region of interest" description="Disordered" evidence="1">
    <location>
        <begin position="56"/>
        <end position="82"/>
    </location>
</feature>
<feature type="region of interest" description="Disordered" evidence="1">
    <location>
        <begin position="396"/>
        <end position="416"/>
    </location>
</feature>
<dbReference type="VEuPathDB" id="AmoebaDB:ACA1_019650"/>
<feature type="region of interest" description="Disordered" evidence="1">
    <location>
        <begin position="1"/>
        <end position="20"/>
    </location>
</feature>
<reference evidence="2 3" key="1">
    <citation type="journal article" date="2013" name="Genome Biol.">
        <title>Genome of Acanthamoeba castellanii highlights extensive lateral gene transfer and early evolution of tyrosine kinase signaling.</title>
        <authorList>
            <person name="Clarke M."/>
            <person name="Lohan A.J."/>
            <person name="Liu B."/>
            <person name="Lagkouvardos I."/>
            <person name="Roy S."/>
            <person name="Zafar N."/>
            <person name="Bertelli C."/>
            <person name="Schilde C."/>
            <person name="Kianianmomeni A."/>
            <person name="Burglin T.R."/>
            <person name="Frech C."/>
            <person name="Turcotte B."/>
            <person name="Kopec K.O."/>
            <person name="Synnott J.M."/>
            <person name="Choo C."/>
            <person name="Paponov I."/>
            <person name="Finkler A."/>
            <person name="Soon Heng Tan C."/>
            <person name="Hutchins A.P."/>
            <person name="Weinmeier T."/>
            <person name="Rattei T."/>
            <person name="Chu J.S."/>
            <person name="Gimenez G."/>
            <person name="Irimia M."/>
            <person name="Rigden D.J."/>
            <person name="Fitzpatrick D.A."/>
            <person name="Lorenzo-Morales J."/>
            <person name="Bateman A."/>
            <person name="Chiu C.H."/>
            <person name="Tang P."/>
            <person name="Hegemann P."/>
            <person name="Fromm H."/>
            <person name="Raoult D."/>
            <person name="Greub G."/>
            <person name="Miranda-Saavedra D."/>
            <person name="Chen N."/>
            <person name="Nash P."/>
            <person name="Ginger M.L."/>
            <person name="Horn M."/>
            <person name="Schaap P."/>
            <person name="Caler L."/>
            <person name="Loftus B."/>
        </authorList>
    </citation>
    <scope>NUCLEOTIDE SEQUENCE [LARGE SCALE GENOMIC DNA]</scope>
    <source>
        <strain evidence="2 3">Neff</strain>
    </source>
</reference>
<organism evidence="2 3">
    <name type="scientific">Acanthamoeba castellanii (strain ATCC 30010 / Neff)</name>
    <dbReference type="NCBI Taxonomy" id="1257118"/>
    <lineage>
        <taxon>Eukaryota</taxon>
        <taxon>Amoebozoa</taxon>
        <taxon>Discosea</taxon>
        <taxon>Longamoebia</taxon>
        <taxon>Centramoebida</taxon>
        <taxon>Acanthamoebidae</taxon>
        <taxon>Acanthamoeba</taxon>
    </lineage>
</organism>
<feature type="non-terminal residue" evidence="2">
    <location>
        <position position="445"/>
    </location>
</feature>
<name>L8GPW5_ACACF</name>
<keyword evidence="3" id="KW-1185">Reference proteome</keyword>
<accession>L8GPW5</accession>
<feature type="compositionally biased region" description="Low complexity" evidence="1">
    <location>
        <begin position="299"/>
        <end position="320"/>
    </location>
</feature>
<evidence type="ECO:0000313" key="2">
    <source>
        <dbReference type="EMBL" id="ELR14962.1"/>
    </source>
</evidence>
<feature type="compositionally biased region" description="Low complexity" evidence="1">
    <location>
        <begin position="56"/>
        <end position="79"/>
    </location>
</feature>
<protein>
    <submittedName>
        <fullName evidence="2">Uncharacterized protein</fullName>
    </submittedName>
</protein>
<dbReference type="KEGG" id="acan:ACA1_019650"/>
<sequence>MDVPAFLEGEGDPAEVEGAGPAIHAPFSLDDDLGVEECIEPVDVGAVEAELKSLLAPPSSPSAALPTTSAPTSQPTPSSFHHIATAQPFSPREWVLSFFTGEARTKRRAALVARFTPLYVGWREARDVDPDRDEGAAQEQDAYADAPAGSGDARHYSAFPHERRLSSVVLDRHVVAPLALVCAAAMWLYASQGNWLAVAFAVFAALVGLNALALHTEEWLTERTHHRNLRALQRIAQRSADYQRVESELLARGYKIGQRLGPISRMEANGPVQSLAAMRLRTLLRRSIDALRSAFRAVPSASPSSTPTASSHSEMSSAEAEGTERDADYWNRTLAVLKQDYYALLNESEEHLDRLADILPELGAYGLRAHLERLSELYARQCLALQAALKGQRGVAESKKRGLPRAAPRRLGDKKSPRAKLAAKLDRILQLSKQTRATTRLLLQL</sequence>
<evidence type="ECO:0000256" key="1">
    <source>
        <dbReference type="SAM" id="MobiDB-lite"/>
    </source>
</evidence>
<dbReference type="GeneID" id="14915572"/>
<dbReference type="RefSeq" id="XP_004336975.1">
    <property type="nucleotide sequence ID" value="XM_004336927.1"/>
</dbReference>
<feature type="region of interest" description="Disordered" evidence="1">
    <location>
        <begin position="299"/>
        <end position="324"/>
    </location>
</feature>
<dbReference type="AlphaFoldDB" id="L8GPW5"/>